<dbReference type="PROSITE" id="PS00455">
    <property type="entry name" value="AMP_BINDING"/>
    <property type="match status" value="1"/>
</dbReference>
<protein>
    <submittedName>
        <fullName evidence="5">Amino acid adenylation domain-containing protein</fullName>
    </submittedName>
</protein>
<accession>A0A7W6PU50</accession>
<evidence type="ECO:0000259" key="3">
    <source>
        <dbReference type="Pfam" id="PF00501"/>
    </source>
</evidence>
<dbReference type="InterPro" id="IPR000873">
    <property type="entry name" value="AMP-dep_synth/lig_dom"/>
</dbReference>
<dbReference type="Proteomes" id="UP000519897">
    <property type="component" value="Unassembled WGS sequence"/>
</dbReference>
<dbReference type="Pfam" id="PF00501">
    <property type="entry name" value="AMP-binding"/>
    <property type="match status" value="1"/>
</dbReference>
<dbReference type="RefSeq" id="WP_165131856.1">
    <property type="nucleotide sequence ID" value="NZ_CP049249.1"/>
</dbReference>
<evidence type="ECO:0000313" key="6">
    <source>
        <dbReference type="Proteomes" id="UP000519897"/>
    </source>
</evidence>
<dbReference type="PANTHER" id="PTHR43767">
    <property type="entry name" value="LONG-CHAIN-FATTY-ACID--COA LIGASE"/>
    <property type="match status" value="1"/>
</dbReference>
<dbReference type="GO" id="GO:0016878">
    <property type="term" value="F:acid-thiol ligase activity"/>
    <property type="evidence" value="ECO:0007669"/>
    <property type="project" value="UniProtKB-ARBA"/>
</dbReference>
<keyword evidence="6" id="KW-1185">Reference proteome</keyword>
<gene>
    <name evidence="5" type="ORF">GGQ72_004049</name>
</gene>
<evidence type="ECO:0000256" key="2">
    <source>
        <dbReference type="SAM" id="MobiDB-lite"/>
    </source>
</evidence>
<dbReference type="Gene3D" id="3.40.50.12780">
    <property type="entry name" value="N-terminal domain of ligase-like"/>
    <property type="match status" value="1"/>
</dbReference>
<dbReference type="Pfam" id="PF13193">
    <property type="entry name" value="AMP-binding_C"/>
    <property type="match status" value="1"/>
</dbReference>
<dbReference type="AlphaFoldDB" id="A0A7W6PU50"/>
<name>A0A7W6PU50_9HYPH</name>
<organism evidence="5 6">
    <name type="scientific">Rhizobium rhizoryzae</name>
    <dbReference type="NCBI Taxonomy" id="451876"/>
    <lineage>
        <taxon>Bacteria</taxon>
        <taxon>Pseudomonadati</taxon>
        <taxon>Pseudomonadota</taxon>
        <taxon>Alphaproteobacteria</taxon>
        <taxon>Hyphomicrobiales</taxon>
        <taxon>Rhizobiaceae</taxon>
        <taxon>Rhizobium/Agrobacterium group</taxon>
        <taxon>Rhizobium</taxon>
    </lineage>
</organism>
<dbReference type="InterPro" id="IPR025110">
    <property type="entry name" value="AMP-bd_C"/>
</dbReference>
<reference evidence="5 6" key="1">
    <citation type="submission" date="2020-08" db="EMBL/GenBank/DDBJ databases">
        <title>Genomic Encyclopedia of Type Strains, Phase IV (KMG-IV): sequencing the most valuable type-strain genomes for metagenomic binning, comparative biology and taxonomic classification.</title>
        <authorList>
            <person name="Goeker M."/>
        </authorList>
    </citation>
    <scope>NUCLEOTIDE SEQUENCE [LARGE SCALE GENOMIC DNA]</scope>
    <source>
        <strain evidence="5 6">DSM 29514</strain>
    </source>
</reference>
<comment type="caution">
    <text evidence="5">The sequence shown here is derived from an EMBL/GenBank/DDBJ whole genome shotgun (WGS) entry which is preliminary data.</text>
</comment>
<dbReference type="InterPro" id="IPR020845">
    <property type="entry name" value="AMP-binding_CS"/>
</dbReference>
<feature type="domain" description="AMP-binding enzyme C-terminal" evidence="4">
    <location>
        <begin position="415"/>
        <end position="488"/>
    </location>
</feature>
<dbReference type="InterPro" id="IPR050237">
    <property type="entry name" value="ATP-dep_AMP-bd_enzyme"/>
</dbReference>
<dbReference type="PANTHER" id="PTHR43767:SF1">
    <property type="entry name" value="NONRIBOSOMAL PEPTIDE SYNTHASE PES1 (EUROFUNG)-RELATED"/>
    <property type="match status" value="1"/>
</dbReference>
<feature type="domain" description="AMP-dependent synthetase/ligase" evidence="3">
    <location>
        <begin position="10"/>
        <end position="358"/>
    </location>
</feature>
<dbReference type="GO" id="GO:0046872">
    <property type="term" value="F:metal ion binding"/>
    <property type="evidence" value="ECO:0007669"/>
    <property type="project" value="UniProtKB-KW"/>
</dbReference>
<dbReference type="InterPro" id="IPR042099">
    <property type="entry name" value="ANL_N_sf"/>
</dbReference>
<dbReference type="InterPro" id="IPR045851">
    <property type="entry name" value="AMP-bd_C_sf"/>
</dbReference>
<sequence length="502" mass="54410">MTRIEQYLVHSAQLHAGKNAIISDGMRLSYADLLDRSARLAQSLAKGGVGEGDRVILFLDNGWELGIAVFAVWRAGAVICPVNPSTKPAGLQQIVQDCQPSLIITEPRLVGHLEAMDGGIPCIVAGEGGSLRQTFESDPLPFLSRSPEALAAIIYTSGSTGLPKGVMLSHANLDAAVTSITSYLGNTSDDVILVVLPMSFGYGLNQLMSSVKVGATLVIEKSFAFPEQIYQTLEREGVTGWPIVPSIAAIMVQARELDPRRFASLRYVTCAAAPLPLAHQDWLHAFLPRADLFIMYGQTECTRATWLPPAQLNQRRGSVGIAIPGVKLKIVDEEGKSLAPGHVGELLVCGPNVMQGYWQNEEATGRALSIDPSTGKRWLRTGDLFSADGDGFVSFVSRMDDVIKCRGEKVAPRLVEEVLCQMPGVSEAVAMGVPHDLLGQAIKAVIVSQEAQMTARDVQRFCARHLEEHMVPKLVEFRNSLPKTPSGKVSRRLLIEPEQPME</sequence>
<dbReference type="Gene3D" id="3.30.300.30">
    <property type="match status" value="1"/>
</dbReference>
<proteinExistence type="predicted"/>
<evidence type="ECO:0000313" key="5">
    <source>
        <dbReference type="EMBL" id="MBB4145485.1"/>
    </source>
</evidence>
<evidence type="ECO:0000259" key="4">
    <source>
        <dbReference type="Pfam" id="PF13193"/>
    </source>
</evidence>
<feature type="region of interest" description="Disordered" evidence="2">
    <location>
        <begin position="482"/>
        <end position="502"/>
    </location>
</feature>
<evidence type="ECO:0000256" key="1">
    <source>
        <dbReference type="ARBA" id="ARBA00022723"/>
    </source>
</evidence>
<dbReference type="EMBL" id="JACIEC010000008">
    <property type="protein sequence ID" value="MBB4145485.1"/>
    <property type="molecule type" value="Genomic_DNA"/>
</dbReference>
<keyword evidence="1" id="KW-0479">Metal-binding</keyword>
<dbReference type="SUPFAM" id="SSF56801">
    <property type="entry name" value="Acetyl-CoA synthetase-like"/>
    <property type="match status" value="1"/>
</dbReference>